<accession>A0ABP9HG84</accession>
<reference evidence="2" key="1">
    <citation type="journal article" date="2019" name="Int. J. Syst. Evol. Microbiol.">
        <title>The Global Catalogue of Microorganisms (GCM) 10K type strain sequencing project: providing services to taxonomists for standard genome sequencing and annotation.</title>
        <authorList>
            <consortium name="The Broad Institute Genomics Platform"/>
            <consortium name="The Broad Institute Genome Sequencing Center for Infectious Disease"/>
            <person name="Wu L."/>
            <person name="Ma J."/>
        </authorList>
    </citation>
    <scope>NUCLEOTIDE SEQUENCE [LARGE SCALE GENOMIC DNA]</scope>
    <source>
        <strain evidence="2">JCM 17986</strain>
    </source>
</reference>
<name>A0ABP9HG84_9ACTN</name>
<evidence type="ECO:0008006" key="3">
    <source>
        <dbReference type="Google" id="ProtNLM"/>
    </source>
</evidence>
<dbReference type="Proteomes" id="UP001500466">
    <property type="component" value="Unassembled WGS sequence"/>
</dbReference>
<dbReference type="Gene3D" id="3.40.50.300">
    <property type="entry name" value="P-loop containing nucleotide triphosphate hydrolases"/>
    <property type="match status" value="1"/>
</dbReference>
<dbReference type="InterPro" id="IPR027417">
    <property type="entry name" value="P-loop_NTPase"/>
</dbReference>
<proteinExistence type="predicted"/>
<dbReference type="RefSeq" id="WP_345676899.1">
    <property type="nucleotide sequence ID" value="NZ_BAABHS010000013.1"/>
</dbReference>
<evidence type="ECO:0000313" key="2">
    <source>
        <dbReference type="Proteomes" id="UP001500466"/>
    </source>
</evidence>
<gene>
    <name evidence="1" type="ORF">GCM10023205_39750</name>
</gene>
<protein>
    <recommendedName>
        <fullName evidence="3">AAA domain-containing protein</fullName>
    </recommendedName>
</protein>
<dbReference type="SUPFAM" id="SSF52540">
    <property type="entry name" value="P-loop containing nucleoside triphosphate hydrolases"/>
    <property type="match status" value="1"/>
</dbReference>
<dbReference type="EMBL" id="BAABHS010000013">
    <property type="protein sequence ID" value="GAA4970303.1"/>
    <property type="molecule type" value="Genomic_DNA"/>
</dbReference>
<comment type="caution">
    <text evidence="1">The sequence shown here is derived from an EMBL/GenBank/DDBJ whole genome shotgun (WGS) entry which is preliminary data.</text>
</comment>
<evidence type="ECO:0000313" key="1">
    <source>
        <dbReference type="EMBL" id="GAA4970303.1"/>
    </source>
</evidence>
<sequence length="229" mass="24698">MTTTSERFDAAHPRQSTLAERLAHVRWIAGGTGAGKSTVADRLGELFDVTVVHGDPAEPGWIARSGPEHPNLFALSRLPPGSFWAGRTARQAYHATPSVHGETLAHLVQDLLALPADRRILVDYFGVLPRHVAPLLSRPGQAVFLLPTAEWRHGVMLGRHGPVVDEVLAKRLVRDGMWDARVRKQAHRLGMPVISVDGTRSVAATAAEVAEHLDLGPAHGPRDSGQGGH</sequence>
<organism evidence="1 2">
    <name type="scientific">Yinghuangia aomiensis</name>
    <dbReference type="NCBI Taxonomy" id="676205"/>
    <lineage>
        <taxon>Bacteria</taxon>
        <taxon>Bacillati</taxon>
        <taxon>Actinomycetota</taxon>
        <taxon>Actinomycetes</taxon>
        <taxon>Kitasatosporales</taxon>
        <taxon>Streptomycetaceae</taxon>
        <taxon>Yinghuangia</taxon>
    </lineage>
</organism>
<keyword evidence="2" id="KW-1185">Reference proteome</keyword>